<proteinExistence type="predicted"/>
<reference evidence="1" key="1">
    <citation type="submission" date="2014-09" db="EMBL/GenBank/DDBJ databases">
        <authorList>
            <person name="Magalhaes I.L.F."/>
            <person name="Oliveira U."/>
            <person name="Santos F.R."/>
            <person name="Vidigal T.H.D.A."/>
            <person name="Brescovit A.D."/>
            <person name="Santos A.J."/>
        </authorList>
    </citation>
    <scope>NUCLEOTIDE SEQUENCE</scope>
    <source>
        <tissue evidence="1">Shoot tissue taken approximately 20 cm above the soil surface</tissue>
    </source>
</reference>
<accession>A0A0A9FAU5</accession>
<dbReference type="AlphaFoldDB" id="A0A0A9FAU5"/>
<reference evidence="1" key="2">
    <citation type="journal article" date="2015" name="Data Brief">
        <title>Shoot transcriptome of the giant reed, Arundo donax.</title>
        <authorList>
            <person name="Barrero R.A."/>
            <person name="Guerrero F.D."/>
            <person name="Moolhuijzen P."/>
            <person name="Goolsby J.A."/>
            <person name="Tidwell J."/>
            <person name="Bellgard S.E."/>
            <person name="Bellgard M.I."/>
        </authorList>
    </citation>
    <scope>NUCLEOTIDE SEQUENCE</scope>
    <source>
        <tissue evidence="1">Shoot tissue taken approximately 20 cm above the soil surface</tissue>
    </source>
</reference>
<organism evidence="1">
    <name type="scientific">Arundo donax</name>
    <name type="common">Giant reed</name>
    <name type="synonym">Donax arundinaceus</name>
    <dbReference type="NCBI Taxonomy" id="35708"/>
    <lineage>
        <taxon>Eukaryota</taxon>
        <taxon>Viridiplantae</taxon>
        <taxon>Streptophyta</taxon>
        <taxon>Embryophyta</taxon>
        <taxon>Tracheophyta</taxon>
        <taxon>Spermatophyta</taxon>
        <taxon>Magnoliopsida</taxon>
        <taxon>Liliopsida</taxon>
        <taxon>Poales</taxon>
        <taxon>Poaceae</taxon>
        <taxon>PACMAD clade</taxon>
        <taxon>Arundinoideae</taxon>
        <taxon>Arundineae</taxon>
        <taxon>Arundo</taxon>
    </lineage>
</organism>
<sequence length="18" mass="2059">MQPRMRLSATTNEHVSSN</sequence>
<evidence type="ECO:0000313" key="1">
    <source>
        <dbReference type="EMBL" id="JAE07266.1"/>
    </source>
</evidence>
<protein>
    <submittedName>
        <fullName evidence="1">Uncharacterized protein</fullName>
    </submittedName>
</protein>
<dbReference type="EMBL" id="GBRH01190630">
    <property type="protein sequence ID" value="JAE07266.1"/>
    <property type="molecule type" value="Transcribed_RNA"/>
</dbReference>
<name>A0A0A9FAU5_ARUDO</name>